<protein>
    <recommendedName>
        <fullName evidence="4">ABC transporter domain-containing protein</fullName>
    </recommendedName>
</protein>
<dbReference type="Pfam" id="PF00005">
    <property type="entry name" value="ABC_tran"/>
    <property type="match status" value="1"/>
</dbReference>
<comment type="caution">
    <text evidence="5">The sequence shown here is derived from an EMBL/GenBank/DDBJ whole genome shotgun (WGS) entry which is preliminary data.</text>
</comment>
<dbReference type="InterPro" id="IPR017871">
    <property type="entry name" value="ABC_transporter-like_CS"/>
</dbReference>
<dbReference type="PROSITE" id="PS50893">
    <property type="entry name" value="ABC_TRANSPORTER_2"/>
    <property type="match status" value="1"/>
</dbReference>
<evidence type="ECO:0000256" key="1">
    <source>
        <dbReference type="ARBA" id="ARBA00022448"/>
    </source>
</evidence>
<reference evidence="5" key="1">
    <citation type="submission" date="2017-11" db="EMBL/GenBank/DDBJ databases">
        <title>Three new genomes from thermophilic consortium.</title>
        <authorList>
            <person name="Quaggio R."/>
            <person name="Amgarten D."/>
            <person name="Setubal J.C."/>
        </authorList>
    </citation>
    <scope>NUCLEOTIDE SEQUENCE</scope>
    <source>
        <strain evidence="5">ZCTH01-B2</strain>
    </source>
</reference>
<dbReference type="PANTHER" id="PTHR42781:SF4">
    <property type="entry name" value="SPERMIDINE_PUTRESCINE IMPORT ATP-BINDING PROTEIN POTA"/>
    <property type="match status" value="1"/>
</dbReference>
<dbReference type="Proteomes" id="UP000732377">
    <property type="component" value="Unassembled WGS sequence"/>
</dbReference>
<dbReference type="EMBL" id="PIUK01000013">
    <property type="protein sequence ID" value="MBY6275111.1"/>
    <property type="molecule type" value="Genomic_DNA"/>
</dbReference>
<keyword evidence="2" id="KW-0547">Nucleotide-binding</keyword>
<evidence type="ECO:0000259" key="4">
    <source>
        <dbReference type="PROSITE" id="PS50893"/>
    </source>
</evidence>
<keyword evidence="1" id="KW-0813">Transport</keyword>
<evidence type="ECO:0000313" key="5">
    <source>
        <dbReference type="EMBL" id="MBY6275111.1"/>
    </source>
</evidence>
<proteinExistence type="predicted"/>
<evidence type="ECO:0000256" key="3">
    <source>
        <dbReference type="ARBA" id="ARBA00022840"/>
    </source>
</evidence>
<dbReference type="SMART" id="SM00382">
    <property type="entry name" value="AAA"/>
    <property type="match status" value="1"/>
</dbReference>
<sequence>MLTCRIEKRLGAFHLQVDLTAGPHITALFGPSGSGKSLTLQAIAGLVRPDRGVIRLNGRTLFDGEAGTNLPPQARRVGYVPQHYALFPHMTVLENVAYGLHRLPRRERRDRAAAAIAAVGLAGLESRRPGELSGGQQQRVALARALVTRPEVLLLDEPFAALDDATRRALHGELLAVLAEQQIPTLLVTHQLEEAYALSRTIAVYEAGRVVQLGPRTAVFQRPATLEAAAQMGFHNRLEGVVAAVDGEGARVRVGPHQLLAPAGDARPGERVVCAIRPEHVMLVRKDRPLRAPGDTVLAGEIVEEIDYGGDVLLLFRSDPPGVELQVSLPGYVYERLHVAEEKRWDVVLRRAYLRTYRV</sequence>
<keyword evidence="3" id="KW-0067">ATP-binding</keyword>
<dbReference type="RefSeq" id="WP_273377791.1">
    <property type="nucleotide sequence ID" value="NZ_PIUK01000013.1"/>
</dbReference>
<evidence type="ECO:0000313" key="6">
    <source>
        <dbReference type="Proteomes" id="UP000732377"/>
    </source>
</evidence>
<dbReference type="InterPro" id="IPR003593">
    <property type="entry name" value="AAA+_ATPase"/>
</dbReference>
<dbReference type="Gene3D" id="3.40.50.300">
    <property type="entry name" value="P-loop containing nucleotide triphosphate hydrolases"/>
    <property type="match status" value="1"/>
</dbReference>
<feature type="domain" description="ABC transporter" evidence="4">
    <location>
        <begin position="1"/>
        <end position="232"/>
    </location>
</feature>
<organism evidence="5 6">
    <name type="scientific">Symbiobacterium thermophilum</name>
    <dbReference type="NCBI Taxonomy" id="2734"/>
    <lineage>
        <taxon>Bacteria</taxon>
        <taxon>Bacillati</taxon>
        <taxon>Bacillota</taxon>
        <taxon>Clostridia</taxon>
        <taxon>Eubacteriales</taxon>
        <taxon>Symbiobacteriaceae</taxon>
        <taxon>Symbiobacterium</taxon>
    </lineage>
</organism>
<name>A0A953I7N5_SYMTR</name>
<dbReference type="InterPro" id="IPR003439">
    <property type="entry name" value="ABC_transporter-like_ATP-bd"/>
</dbReference>
<dbReference type="InterPro" id="IPR008995">
    <property type="entry name" value="Mo/tungstate-bd_C_term_dom"/>
</dbReference>
<dbReference type="SUPFAM" id="SSF52540">
    <property type="entry name" value="P-loop containing nucleoside triphosphate hydrolases"/>
    <property type="match status" value="1"/>
</dbReference>
<accession>A0A953I7N5</accession>
<evidence type="ECO:0000256" key="2">
    <source>
        <dbReference type="ARBA" id="ARBA00022741"/>
    </source>
</evidence>
<dbReference type="SUPFAM" id="SSF50331">
    <property type="entry name" value="MOP-like"/>
    <property type="match status" value="1"/>
</dbReference>
<dbReference type="PROSITE" id="PS00211">
    <property type="entry name" value="ABC_TRANSPORTER_1"/>
    <property type="match status" value="1"/>
</dbReference>
<dbReference type="InterPro" id="IPR027417">
    <property type="entry name" value="P-loop_NTPase"/>
</dbReference>
<dbReference type="InterPro" id="IPR050093">
    <property type="entry name" value="ABC_SmlMolc_Importer"/>
</dbReference>
<gene>
    <name evidence="5" type="ORF">CWE10_02685</name>
</gene>
<dbReference type="GO" id="GO:0016887">
    <property type="term" value="F:ATP hydrolysis activity"/>
    <property type="evidence" value="ECO:0007669"/>
    <property type="project" value="InterPro"/>
</dbReference>
<dbReference type="PANTHER" id="PTHR42781">
    <property type="entry name" value="SPERMIDINE/PUTRESCINE IMPORT ATP-BINDING PROTEIN POTA"/>
    <property type="match status" value="1"/>
</dbReference>
<dbReference type="AlphaFoldDB" id="A0A953I7N5"/>
<dbReference type="GO" id="GO:0005524">
    <property type="term" value="F:ATP binding"/>
    <property type="evidence" value="ECO:0007669"/>
    <property type="project" value="UniProtKB-KW"/>
</dbReference>